<organism evidence="1 2">
    <name type="scientific">Tachysurus vachellii</name>
    <name type="common">Darkbarbel catfish</name>
    <name type="synonym">Pelteobagrus vachellii</name>
    <dbReference type="NCBI Taxonomy" id="175792"/>
    <lineage>
        <taxon>Eukaryota</taxon>
        <taxon>Metazoa</taxon>
        <taxon>Chordata</taxon>
        <taxon>Craniata</taxon>
        <taxon>Vertebrata</taxon>
        <taxon>Euteleostomi</taxon>
        <taxon>Actinopterygii</taxon>
        <taxon>Neopterygii</taxon>
        <taxon>Teleostei</taxon>
        <taxon>Ostariophysi</taxon>
        <taxon>Siluriformes</taxon>
        <taxon>Bagridae</taxon>
        <taxon>Tachysurus</taxon>
    </lineage>
</organism>
<proteinExistence type="predicted"/>
<dbReference type="EMBL" id="JAVHJS010000001">
    <property type="protein sequence ID" value="KAK2868699.1"/>
    <property type="molecule type" value="Genomic_DNA"/>
</dbReference>
<dbReference type="AlphaFoldDB" id="A0AA88TAL6"/>
<evidence type="ECO:0000313" key="2">
    <source>
        <dbReference type="Proteomes" id="UP001187315"/>
    </source>
</evidence>
<keyword evidence="2" id="KW-1185">Reference proteome</keyword>
<dbReference type="Proteomes" id="UP001187315">
    <property type="component" value="Unassembled WGS sequence"/>
</dbReference>
<comment type="caution">
    <text evidence="1">The sequence shown here is derived from an EMBL/GenBank/DDBJ whole genome shotgun (WGS) entry which is preliminary data.</text>
</comment>
<accession>A0AA88TAL6</accession>
<name>A0AA88TAL6_TACVA</name>
<reference evidence="1" key="1">
    <citation type="submission" date="2023-08" db="EMBL/GenBank/DDBJ databases">
        <title>Pelteobagrus vachellii genome.</title>
        <authorList>
            <person name="Liu H."/>
        </authorList>
    </citation>
    <scope>NUCLEOTIDE SEQUENCE</scope>
    <source>
        <strain evidence="1">PRFRI_2022a</strain>
        <tissue evidence="1">Muscle</tissue>
    </source>
</reference>
<protein>
    <submittedName>
        <fullName evidence="1">Uncharacterized protein</fullName>
    </submittedName>
</protein>
<evidence type="ECO:0000313" key="1">
    <source>
        <dbReference type="EMBL" id="KAK2868699.1"/>
    </source>
</evidence>
<gene>
    <name evidence="1" type="ORF">Q7C36_000570</name>
</gene>
<sequence>MKAVRCTYAEVVCERSLLQLRSDTGALILSSALSPGQDIRRPSRFRGARIAESGDCVCGTNHFWLVPRYTHQPAPPSMT</sequence>